<name>A0A845A0Z1_9SPHN</name>
<dbReference type="OrthoDB" id="5499180at2"/>
<proteinExistence type="predicted"/>
<dbReference type="PRINTS" id="PR00420">
    <property type="entry name" value="RNGMNOXGNASE"/>
</dbReference>
<dbReference type="PANTHER" id="PTHR13789:SF309">
    <property type="entry name" value="PUTATIVE (AFU_ORTHOLOGUE AFUA_6G14510)-RELATED"/>
    <property type="match status" value="1"/>
</dbReference>
<feature type="domain" description="FAD-binding" evidence="3">
    <location>
        <begin position="11"/>
        <end position="347"/>
    </location>
</feature>
<organism evidence="4 5">
    <name type="scientific">Aurantiacibacter arachoides</name>
    <dbReference type="NCBI Taxonomy" id="1850444"/>
    <lineage>
        <taxon>Bacteria</taxon>
        <taxon>Pseudomonadati</taxon>
        <taxon>Pseudomonadota</taxon>
        <taxon>Alphaproteobacteria</taxon>
        <taxon>Sphingomonadales</taxon>
        <taxon>Erythrobacteraceae</taxon>
        <taxon>Aurantiacibacter</taxon>
    </lineage>
</organism>
<dbReference type="Proteomes" id="UP000460626">
    <property type="component" value="Unassembled WGS sequence"/>
</dbReference>
<evidence type="ECO:0000259" key="3">
    <source>
        <dbReference type="Pfam" id="PF01494"/>
    </source>
</evidence>
<dbReference type="GO" id="GO:0004497">
    <property type="term" value="F:monooxygenase activity"/>
    <property type="evidence" value="ECO:0007669"/>
    <property type="project" value="UniProtKB-KW"/>
</dbReference>
<dbReference type="AlphaFoldDB" id="A0A845A0Z1"/>
<dbReference type="SUPFAM" id="SSF51905">
    <property type="entry name" value="FAD/NAD(P)-binding domain"/>
    <property type="match status" value="1"/>
</dbReference>
<dbReference type="EMBL" id="WTYH01000001">
    <property type="protein sequence ID" value="MXO92637.1"/>
    <property type="molecule type" value="Genomic_DNA"/>
</dbReference>
<sequence length="379" mass="41006">MAEEQIGSIATALVVGGGIGGMAAAIALAQRGVSVDLIDRDPDWRVYGAGITITGVTLRAYRHLGMWQDIAEHGAITNGSSVFLFNGQHLRELDEPAVDGEQPATGGIMRPVLHELMQRRVREAGVPVRLALTVDDLVVDGEGVDVTFSDGSRNRYDLVVGADGMHSGVRKLAFPHMSEPERTGQGCWRVSIEKPPMLEKGEMYFGHQHTVGITRCGKDAVYLWMLTPHQRRKKHLEGEELFETLKAHLAPFGHSAGWIRDNMMREHWINYRPLAAKLQPGPWSNGRVVLLGDAVHATTPHLASGAGMAVESAIVLAEELARAVTAHEALAAYEERRKERCRDIVETSIAVGEAQLGGAGPEVVGGLIGGALHRLAAPF</sequence>
<gene>
    <name evidence="4" type="ORF">GRI62_03325</name>
</gene>
<dbReference type="Pfam" id="PF01494">
    <property type="entry name" value="FAD_binding_3"/>
    <property type="match status" value="1"/>
</dbReference>
<dbReference type="PANTHER" id="PTHR13789">
    <property type="entry name" value="MONOOXYGENASE"/>
    <property type="match status" value="1"/>
</dbReference>
<comment type="caution">
    <text evidence="4">The sequence shown here is derived from an EMBL/GenBank/DDBJ whole genome shotgun (WGS) entry which is preliminary data.</text>
</comment>
<accession>A0A845A0Z1</accession>
<protein>
    <submittedName>
        <fullName evidence="4">NAD(P)-binding protein</fullName>
    </submittedName>
</protein>
<keyword evidence="1" id="KW-0560">Oxidoreductase</keyword>
<keyword evidence="5" id="KW-1185">Reference proteome</keyword>
<dbReference type="Gene3D" id="3.50.50.60">
    <property type="entry name" value="FAD/NAD(P)-binding domain"/>
    <property type="match status" value="1"/>
</dbReference>
<evidence type="ECO:0000256" key="1">
    <source>
        <dbReference type="ARBA" id="ARBA00023002"/>
    </source>
</evidence>
<dbReference type="InterPro" id="IPR050493">
    <property type="entry name" value="FAD-dep_Monooxygenase_BioMet"/>
</dbReference>
<reference evidence="4 5" key="1">
    <citation type="submission" date="2019-12" db="EMBL/GenBank/DDBJ databases">
        <title>Genomic-based taxomic classification of the family Erythrobacteraceae.</title>
        <authorList>
            <person name="Xu L."/>
        </authorList>
    </citation>
    <scope>NUCLEOTIDE SEQUENCE [LARGE SCALE GENOMIC DNA]</scope>
    <source>
        <strain evidence="4 5">RC4-10-4</strain>
    </source>
</reference>
<evidence type="ECO:0000256" key="2">
    <source>
        <dbReference type="ARBA" id="ARBA00023033"/>
    </source>
</evidence>
<dbReference type="InterPro" id="IPR036188">
    <property type="entry name" value="FAD/NAD-bd_sf"/>
</dbReference>
<dbReference type="InterPro" id="IPR002938">
    <property type="entry name" value="FAD-bd"/>
</dbReference>
<keyword evidence="2" id="KW-0503">Monooxygenase</keyword>
<evidence type="ECO:0000313" key="4">
    <source>
        <dbReference type="EMBL" id="MXO92637.1"/>
    </source>
</evidence>
<dbReference type="RefSeq" id="WP_131451998.1">
    <property type="nucleotide sequence ID" value="NZ_BMJK01000001.1"/>
</dbReference>
<dbReference type="NCBIfam" id="NF005313">
    <property type="entry name" value="PRK06847.1"/>
    <property type="match status" value="1"/>
</dbReference>
<dbReference type="GO" id="GO:0071949">
    <property type="term" value="F:FAD binding"/>
    <property type="evidence" value="ECO:0007669"/>
    <property type="project" value="InterPro"/>
</dbReference>
<evidence type="ECO:0000313" key="5">
    <source>
        <dbReference type="Proteomes" id="UP000460626"/>
    </source>
</evidence>